<evidence type="ECO:0000313" key="2">
    <source>
        <dbReference type="EMBL" id="KHA72649.1"/>
    </source>
</evidence>
<proteinExistence type="predicted"/>
<dbReference type="PATRIC" id="fig|587753.9.peg.1008"/>
<dbReference type="OrthoDB" id="6686920at2"/>
<reference evidence="2 3" key="1">
    <citation type="submission" date="2014-10" db="EMBL/GenBank/DDBJ databases">
        <title>Draft genome sequence of Pseudomonas chlororaphis EA105.</title>
        <authorList>
            <person name="McCully L.M."/>
            <person name="Bitzer A.S."/>
            <person name="Spence C."/>
            <person name="Bais H."/>
            <person name="Silby M.W."/>
        </authorList>
    </citation>
    <scope>NUCLEOTIDE SEQUENCE [LARGE SCALE GENOMIC DNA]</scope>
    <source>
        <strain evidence="2 3">EA105</strain>
    </source>
</reference>
<accession>A0A0A6DDM0</accession>
<dbReference type="Proteomes" id="UP000030564">
    <property type="component" value="Unassembled WGS sequence"/>
</dbReference>
<sequence>MSGKPAARVTDPTACPLPGHATNPIVAGSPDVMFEGLQAARLNDATACGGHIASGVCSTVLINGQPAAVLGSVTDHGAPVIQGASTIIIGNTHTPAPFIPIPSLPAPFSGRFQLINQETGKPMAGRKVKVWSSSGTSFFDTTDAEGMTRWIKDKSPQTLHIDFVQGESND</sequence>
<evidence type="ECO:0000313" key="3">
    <source>
        <dbReference type="Proteomes" id="UP000030564"/>
    </source>
</evidence>
<dbReference type="Gene3D" id="2.60.200.60">
    <property type="match status" value="2"/>
</dbReference>
<comment type="caution">
    <text evidence="2">The sequence shown here is derived from an EMBL/GenBank/DDBJ whole genome shotgun (WGS) entry which is preliminary data.</text>
</comment>
<dbReference type="AlphaFoldDB" id="A0A0A6DDM0"/>
<dbReference type="InterPro" id="IPR008727">
    <property type="entry name" value="PAAR_motif"/>
</dbReference>
<dbReference type="EMBL" id="JSFK01000012">
    <property type="protein sequence ID" value="KHA72649.1"/>
    <property type="molecule type" value="Genomic_DNA"/>
</dbReference>
<evidence type="ECO:0000256" key="1">
    <source>
        <dbReference type="SAM" id="MobiDB-lite"/>
    </source>
</evidence>
<protein>
    <submittedName>
        <fullName evidence="2">Rhs element Vgr protein</fullName>
    </submittedName>
</protein>
<feature type="region of interest" description="Disordered" evidence="1">
    <location>
        <begin position="1"/>
        <end position="22"/>
    </location>
</feature>
<dbReference type="Pfam" id="PF05488">
    <property type="entry name" value="PAAR_motif"/>
    <property type="match status" value="1"/>
</dbReference>
<gene>
    <name evidence="2" type="ORF">NZ35_14540</name>
</gene>
<name>A0A0A6DDM0_9PSED</name>
<organism evidence="2 3">
    <name type="scientific">Pseudomonas chlororaphis</name>
    <dbReference type="NCBI Taxonomy" id="587753"/>
    <lineage>
        <taxon>Bacteria</taxon>
        <taxon>Pseudomonadati</taxon>
        <taxon>Pseudomonadota</taxon>
        <taxon>Gammaproteobacteria</taxon>
        <taxon>Pseudomonadales</taxon>
        <taxon>Pseudomonadaceae</taxon>
        <taxon>Pseudomonas</taxon>
    </lineage>
</organism>
<dbReference type="CDD" id="cd14743">
    <property type="entry name" value="PAAR_CT_1"/>
    <property type="match status" value="1"/>
</dbReference>